<dbReference type="Proteomes" id="UP000270678">
    <property type="component" value="Chromosome"/>
</dbReference>
<gene>
    <name evidence="4" type="ORF">EI981_22795</name>
</gene>
<evidence type="ECO:0008006" key="6">
    <source>
        <dbReference type="Google" id="ProtNLM"/>
    </source>
</evidence>
<reference evidence="5" key="1">
    <citation type="submission" date="2018-12" db="EMBL/GenBank/DDBJ databases">
        <title>Complete genome sequence of Paenibacillus sp. MBLB1234.</title>
        <authorList>
            <person name="Nam Y.-D."/>
            <person name="Kang J."/>
            <person name="Chung W.-H."/>
            <person name="Park Y.S."/>
        </authorList>
    </citation>
    <scope>NUCLEOTIDE SEQUENCE [LARGE SCALE GENOMIC DNA]</scope>
    <source>
        <strain evidence="5">MBLB1234</strain>
    </source>
</reference>
<sequence length="510" mass="56810">MGNKKPAVFCPQAHGSSVVTVLLLIGLLTAMISGCSSAGVKGQQALLPPELKEDQPIINYKAPEDLPANYRSYDFKVIAGEQEIDLYNAGLNSWNEPISYGYFDMPGRSKMAITPDFPFESFEIIPRSLGIEGEREGNTIRFELNRQVPVTLVLNGDYQGKVLHLFAQKPEEDIPDKNDPNVIFFEPGFYDLGDYGEPPLMLQSGQTLYISGGAVVRGRVRADQASNITIRGRGILLNDYHSNDEYDDIALTLGFVTDSVVRDIIVNRDASSWTAAMHGSSNIEVTNYKAVSPRFASSDGFNINSSHDIVFDGSFVHSADDAVAIKGLSHEEPKDALPVYNITYKNAQLWADANNAIGIGAETVAPYFRTITFSNIDILHNYDDRDHPDVLPDRSAINIFALHGTEISEITFENIRVEKAKRLINIQMRDTFYFGALQGNWAWPGQISGITYRNIESYSDGSNEIKLEGWSKDRLISNVRFENIRVNGEKLKKDDPLFTVNDYAKNIEVK</sequence>
<name>A0A3S9V383_9BACL</name>
<keyword evidence="5" id="KW-1185">Reference proteome</keyword>
<protein>
    <recommendedName>
        <fullName evidence="6">Glycoside hydrolase</fullName>
    </recommendedName>
</protein>
<evidence type="ECO:0000256" key="1">
    <source>
        <dbReference type="ARBA" id="ARBA00022737"/>
    </source>
</evidence>
<dbReference type="InterPro" id="IPR012334">
    <property type="entry name" value="Pectin_lyas_fold"/>
</dbReference>
<evidence type="ECO:0000256" key="2">
    <source>
        <dbReference type="ARBA" id="ARBA00023277"/>
    </source>
</evidence>
<dbReference type="InterPro" id="IPR011050">
    <property type="entry name" value="Pectin_lyase_fold/virulence"/>
</dbReference>
<accession>A0A3S9V383</accession>
<keyword evidence="3" id="KW-0624">Polysaccharide degradation</keyword>
<dbReference type="OrthoDB" id="9795222at2"/>
<evidence type="ECO:0000256" key="3">
    <source>
        <dbReference type="ARBA" id="ARBA00023326"/>
    </source>
</evidence>
<dbReference type="KEGG" id="plut:EI981_22795"/>
<dbReference type="AlphaFoldDB" id="A0A3S9V383"/>
<dbReference type="PANTHER" id="PTHR31736:SF9">
    <property type="entry name" value="ENDO-XYLOGALACTURONAN HYDROLASE A-RELATED"/>
    <property type="match status" value="1"/>
</dbReference>
<evidence type="ECO:0000313" key="4">
    <source>
        <dbReference type="EMBL" id="AZS17008.1"/>
    </source>
</evidence>
<dbReference type="EMBL" id="CP034346">
    <property type="protein sequence ID" value="AZS17008.1"/>
    <property type="molecule type" value="Genomic_DNA"/>
</dbReference>
<keyword evidence="1" id="KW-0677">Repeat</keyword>
<dbReference type="Gene3D" id="2.160.20.10">
    <property type="entry name" value="Single-stranded right-handed beta-helix, Pectin lyase-like"/>
    <property type="match status" value="1"/>
</dbReference>
<proteinExistence type="predicted"/>
<evidence type="ECO:0000313" key="5">
    <source>
        <dbReference type="Proteomes" id="UP000270678"/>
    </source>
</evidence>
<dbReference type="PANTHER" id="PTHR31736">
    <property type="match status" value="1"/>
</dbReference>
<keyword evidence="2" id="KW-0119">Carbohydrate metabolism</keyword>
<dbReference type="PROSITE" id="PS51257">
    <property type="entry name" value="PROKAR_LIPOPROTEIN"/>
    <property type="match status" value="1"/>
</dbReference>
<dbReference type="SUPFAM" id="SSF51126">
    <property type="entry name" value="Pectin lyase-like"/>
    <property type="match status" value="1"/>
</dbReference>
<dbReference type="GO" id="GO:0000272">
    <property type="term" value="P:polysaccharide catabolic process"/>
    <property type="evidence" value="ECO:0007669"/>
    <property type="project" value="UniProtKB-KW"/>
</dbReference>
<organism evidence="4 5">
    <name type="scientific">Paenibacillus lutimineralis</name>
    <dbReference type="NCBI Taxonomy" id="2707005"/>
    <lineage>
        <taxon>Bacteria</taxon>
        <taxon>Bacillati</taxon>
        <taxon>Bacillota</taxon>
        <taxon>Bacilli</taxon>
        <taxon>Bacillales</taxon>
        <taxon>Paenibacillaceae</taxon>
        <taxon>Paenibacillus</taxon>
    </lineage>
</organism>
<dbReference type="RefSeq" id="WP_127002172.1">
    <property type="nucleotide sequence ID" value="NZ_CP034346.1"/>
</dbReference>